<name>A0ABU6LDK3_9GAMM</name>
<keyword evidence="1" id="KW-0175">Coiled coil</keyword>
<dbReference type="Pfam" id="PF01076">
    <property type="entry name" value="Mob_Pre"/>
    <property type="match status" value="1"/>
</dbReference>
<evidence type="ECO:0000313" key="2">
    <source>
        <dbReference type="EMBL" id="MEC6897445.1"/>
    </source>
</evidence>
<proteinExistence type="predicted"/>
<evidence type="ECO:0000313" key="3">
    <source>
        <dbReference type="Proteomes" id="UP001339429"/>
    </source>
</evidence>
<dbReference type="Proteomes" id="UP001339429">
    <property type="component" value="Unassembled WGS sequence"/>
</dbReference>
<dbReference type="RefSeq" id="WP_327779234.1">
    <property type="nucleotide sequence ID" value="NZ_JAYXUD010000001.1"/>
</dbReference>
<feature type="coiled-coil region" evidence="1">
    <location>
        <begin position="198"/>
        <end position="246"/>
    </location>
</feature>
<dbReference type="CDD" id="cd17242">
    <property type="entry name" value="MobM_relaxase"/>
    <property type="match status" value="1"/>
</dbReference>
<dbReference type="InterPro" id="IPR001668">
    <property type="entry name" value="Mob_Pre"/>
</dbReference>
<dbReference type="Gene3D" id="3.30.930.30">
    <property type="match status" value="1"/>
</dbReference>
<dbReference type="EMBL" id="JAYXUD010000001">
    <property type="protein sequence ID" value="MEC6897445.1"/>
    <property type="molecule type" value="Genomic_DNA"/>
</dbReference>
<reference evidence="2 3" key="1">
    <citation type="submission" date="2024-01" db="EMBL/GenBank/DDBJ databases">
        <title>Active colonisers of the gastrointestinal tract of Atlantic salmon farmed in a warm water region.</title>
        <authorList>
            <person name="Bowman J.P."/>
        </authorList>
    </citation>
    <scope>NUCLEOTIDE SEQUENCE [LARGE SCALE GENOMIC DNA]</scope>
    <source>
        <strain evidence="2 3">S4MW1</strain>
    </source>
</reference>
<accession>A0ABU6LDK3</accession>
<comment type="caution">
    <text evidence="2">The sequence shown here is derived from an EMBL/GenBank/DDBJ whole genome shotgun (WGS) entry which is preliminary data.</text>
</comment>
<dbReference type="NCBIfam" id="NF041497">
    <property type="entry name" value="MobV"/>
    <property type="match status" value="1"/>
</dbReference>
<evidence type="ECO:0000256" key="1">
    <source>
        <dbReference type="SAM" id="Coils"/>
    </source>
</evidence>
<gene>
    <name evidence="2" type="primary">mobV</name>
    <name evidence="2" type="ORF">VXS00_02120</name>
</gene>
<keyword evidence="3" id="KW-1185">Reference proteome</keyword>
<organism evidence="2 3">
    <name type="scientific">Photobacterium piscicola</name>
    <dbReference type="NCBI Taxonomy" id="1378299"/>
    <lineage>
        <taxon>Bacteria</taxon>
        <taxon>Pseudomonadati</taxon>
        <taxon>Pseudomonadota</taxon>
        <taxon>Gammaproteobacteria</taxon>
        <taxon>Vibrionales</taxon>
        <taxon>Vibrionaceae</taxon>
        <taxon>Photobacterium</taxon>
    </lineage>
</organism>
<sequence>MSELKTVLRFEKIKSFNQLNKSGAHIHRYMNETKNADKNKKHLNKVFIGSGNLTQDLKNKLSEKQISKIRKNGVICVEAILSLTNESFKNKDDLKTFVKQANLFLKKEFGDNIISFVLHLDESTPHIHAHILPVEIDKKKGGYKLNARDLFNRNNLKKYQKSYCDFMKKVNSNITYKEGSVSKHQTLKEYYAIVNNETNSLKLQKEAVEIENKKLKEEIEIQNQKIKKLENVVKKQNKKISKLKEYILKIETMFKKLSNKNKDKKDKQEQKLKYTPEIEIKDDIDEAYKNSLNDFLNKKELSIELSEKKNAIKPKNNFRI</sequence>
<protein>
    <submittedName>
        <fullName evidence="2">MobV family relaxase</fullName>
    </submittedName>
</protein>